<dbReference type="EMBL" id="CAJEWN010000229">
    <property type="protein sequence ID" value="CAD2174088.1"/>
    <property type="molecule type" value="Genomic_DNA"/>
</dbReference>
<proteinExistence type="predicted"/>
<accession>A0A6V7VI70</accession>
<comment type="caution">
    <text evidence="3">The sequence shown here is derived from an EMBL/GenBank/DDBJ whole genome shotgun (WGS) entry which is preliminary data.</text>
</comment>
<dbReference type="PROSITE" id="PS50181">
    <property type="entry name" value="FBOX"/>
    <property type="match status" value="1"/>
</dbReference>
<dbReference type="OrthoDB" id="5281164at2759"/>
<evidence type="ECO:0000313" key="3">
    <source>
        <dbReference type="EMBL" id="CAD2174088.1"/>
    </source>
</evidence>
<feature type="domain" description="F-box" evidence="1">
    <location>
        <begin position="1"/>
        <end position="45"/>
    </location>
</feature>
<evidence type="ECO:0000259" key="1">
    <source>
        <dbReference type="PROSITE" id="PS50181"/>
    </source>
</evidence>
<dbReference type="InterPro" id="IPR036047">
    <property type="entry name" value="F-box-like_dom_sf"/>
</dbReference>
<dbReference type="AlphaFoldDB" id="A0A6V7VI70"/>
<organism evidence="3 4">
    <name type="scientific">Meloidogyne enterolobii</name>
    <name type="common">Root-knot nematode worm</name>
    <name type="synonym">Meloidogyne mayaguensis</name>
    <dbReference type="NCBI Taxonomy" id="390850"/>
    <lineage>
        <taxon>Eukaryota</taxon>
        <taxon>Metazoa</taxon>
        <taxon>Ecdysozoa</taxon>
        <taxon>Nematoda</taxon>
        <taxon>Chromadorea</taxon>
        <taxon>Rhabditida</taxon>
        <taxon>Tylenchina</taxon>
        <taxon>Tylenchomorpha</taxon>
        <taxon>Tylenchoidea</taxon>
        <taxon>Meloidogynidae</taxon>
        <taxon>Meloidogyninae</taxon>
        <taxon>Meloidogyne</taxon>
    </lineage>
</organism>
<evidence type="ECO:0000313" key="2">
    <source>
        <dbReference type="EMBL" id="CAD2163351.1"/>
    </source>
</evidence>
<reference evidence="3 4" key="1">
    <citation type="submission" date="2020-08" db="EMBL/GenBank/DDBJ databases">
        <authorList>
            <person name="Koutsovoulos G."/>
            <person name="Danchin GJ E."/>
        </authorList>
    </citation>
    <scope>NUCLEOTIDE SEQUENCE [LARGE SCALE GENOMIC DNA]</scope>
</reference>
<gene>
    <name evidence="2" type="ORF">MENT_LOCUS15954</name>
    <name evidence="3" type="ORF">MENT_LOCUS25735</name>
</gene>
<dbReference type="SUPFAM" id="SSF81383">
    <property type="entry name" value="F-box domain"/>
    <property type="match status" value="1"/>
</dbReference>
<sequence length="105" mass="12313">MFYLPPEVQLDILKYLNFNQLFSVKQTNFYFFNLINKYEGGLARIKLHEILLLSNKLDSVNVQLVVPMSANAFLRKCIFPAFFSFPLSTIIFLGQTTNRLTVWRE</sequence>
<dbReference type="Proteomes" id="UP000580250">
    <property type="component" value="Unassembled WGS sequence"/>
</dbReference>
<name>A0A6V7VI70_MELEN</name>
<dbReference type="InterPro" id="IPR001810">
    <property type="entry name" value="F-box_dom"/>
</dbReference>
<protein>
    <recommendedName>
        <fullName evidence="1">F-box domain-containing protein</fullName>
    </recommendedName>
</protein>
<evidence type="ECO:0000313" key="4">
    <source>
        <dbReference type="Proteomes" id="UP000580250"/>
    </source>
</evidence>
<dbReference type="EMBL" id="CAJEWN010000097">
    <property type="protein sequence ID" value="CAD2163351.1"/>
    <property type="molecule type" value="Genomic_DNA"/>
</dbReference>